<keyword evidence="2" id="KW-1185">Reference proteome</keyword>
<accession>A0A3Q8WSQ6</accession>
<dbReference type="AlphaFoldDB" id="A0A3Q8WSQ6"/>
<dbReference type="Proteomes" id="UP000270021">
    <property type="component" value="Chromosome"/>
</dbReference>
<dbReference type="KEGG" id="fsl:EJO69_03245"/>
<name>A0A3Q8WSQ6_9ACTO</name>
<dbReference type="EMBL" id="CP034438">
    <property type="protein sequence ID" value="AZN29433.1"/>
    <property type="molecule type" value="Genomic_DNA"/>
</dbReference>
<evidence type="ECO:0000313" key="2">
    <source>
        <dbReference type="Proteomes" id="UP000270021"/>
    </source>
</evidence>
<proteinExistence type="predicted"/>
<evidence type="ECO:0000313" key="1">
    <source>
        <dbReference type="EMBL" id="AZN29433.1"/>
    </source>
</evidence>
<protein>
    <submittedName>
        <fullName evidence="1">Uncharacterized protein</fullName>
    </submittedName>
</protein>
<dbReference type="RefSeq" id="WP_126039174.1">
    <property type="nucleotide sequence ID" value="NZ_CP034438.1"/>
</dbReference>
<dbReference type="OrthoDB" id="2679245at2"/>
<organism evidence="1 2">
    <name type="scientific">Flaviflexus salsibiostraticola</name>
    <dbReference type="NCBI Taxonomy" id="1282737"/>
    <lineage>
        <taxon>Bacteria</taxon>
        <taxon>Bacillati</taxon>
        <taxon>Actinomycetota</taxon>
        <taxon>Actinomycetes</taxon>
        <taxon>Actinomycetales</taxon>
        <taxon>Actinomycetaceae</taxon>
        <taxon>Flaviflexus</taxon>
    </lineage>
</organism>
<sequence length="253" mass="24953">MTALAGAAGLLVTRLPLPRCGRWERTNHRGETVSLTGGLAAAAGALVGAAFAPAPIRGAALVAGCAGAAAGFIDDHGESRLPTAKGLQGHLGLLARGRVSTGVLKIAIIGAGAGVSSVLLTRDPVDVAVRAVGIAATANLINLLDLRPGRAHKATAFGSALLASGSSELAAALLGAVAGTVRDDLARRTMLGDLGANALGAVLGAALASHPSRLVRTAGAGAAVGLVLASERVSFSRIIDRTPALAAIDNWGR</sequence>
<gene>
    <name evidence="1" type="ORF">EJO69_03245</name>
</gene>
<reference evidence="1 2" key="1">
    <citation type="submission" date="2018-12" db="EMBL/GenBank/DDBJ databases">
        <title>Complete genome sequence of Flaviflexus salsibiostraticola KCTC 33148.</title>
        <authorList>
            <person name="Bae J.-W."/>
        </authorList>
    </citation>
    <scope>NUCLEOTIDE SEQUENCE [LARGE SCALE GENOMIC DNA]</scope>
    <source>
        <strain evidence="1 2">KCTC 33148</strain>
    </source>
</reference>